<dbReference type="AlphaFoldDB" id="A0A3M7SN90"/>
<evidence type="ECO:0000256" key="1">
    <source>
        <dbReference type="SAM" id="Phobius"/>
    </source>
</evidence>
<accession>A0A3M7SN90</accession>
<sequence>MTFVRLNLRSSEPCEAEREREEHKTIKPLERKPFDSWGEKMSQLNSWSKSSYFRQLRRCAPGGQGDAETDFGMIKITIIEIWFKENNLLKKIKIIDTSASLENSSAMMTFKSNLLDKKKRKIFRAVLNGSIFFSVVMITILNFALSLVESESNGMILSFIFDSSMMCSQLNNILTCLIAQRSHYYF</sequence>
<keyword evidence="1" id="KW-0812">Transmembrane</keyword>
<evidence type="ECO:0000313" key="2">
    <source>
        <dbReference type="EMBL" id="RNA37162.1"/>
    </source>
</evidence>
<comment type="caution">
    <text evidence="2">The sequence shown here is derived from an EMBL/GenBank/DDBJ whole genome shotgun (WGS) entry which is preliminary data.</text>
</comment>
<keyword evidence="3" id="KW-1185">Reference proteome</keyword>
<keyword evidence="1" id="KW-1133">Transmembrane helix</keyword>
<reference evidence="2 3" key="1">
    <citation type="journal article" date="2018" name="Sci. Rep.">
        <title>Genomic signatures of local adaptation to the degree of environmental predictability in rotifers.</title>
        <authorList>
            <person name="Franch-Gras L."/>
            <person name="Hahn C."/>
            <person name="Garcia-Roger E.M."/>
            <person name="Carmona M.J."/>
            <person name="Serra M."/>
            <person name="Gomez A."/>
        </authorList>
    </citation>
    <scope>NUCLEOTIDE SEQUENCE [LARGE SCALE GENOMIC DNA]</scope>
    <source>
        <strain evidence="2">HYR1</strain>
    </source>
</reference>
<dbReference type="Proteomes" id="UP000276133">
    <property type="component" value="Unassembled WGS sequence"/>
</dbReference>
<keyword evidence="1" id="KW-0472">Membrane</keyword>
<protein>
    <submittedName>
        <fullName evidence="2">Uncharacterized protein</fullName>
    </submittedName>
</protein>
<evidence type="ECO:0000313" key="3">
    <source>
        <dbReference type="Proteomes" id="UP000276133"/>
    </source>
</evidence>
<dbReference type="EMBL" id="REGN01001078">
    <property type="protein sequence ID" value="RNA37162.1"/>
    <property type="molecule type" value="Genomic_DNA"/>
</dbReference>
<name>A0A3M7SN90_BRAPC</name>
<proteinExistence type="predicted"/>
<gene>
    <name evidence="2" type="ORF">BpHYR1_015060</name>
</gene>
<feature type="transmembrane region" description="Helical" evidence="1">
    <location>
        <begin position="125"/>
        <end position="148"/>
    </location>
</feature>
<organism evidence="2 3">
    <name type="scientific">Brachionus plicatilis</name>
    <name type="common">Marine rotifer</name>
    <name type="synonym">Brachionus muelleri</name>
    <dbReference type="NCBI Taxonomy" id="10195"/>
    <lineage>
        <taxon>Eukaryota</taxon>
        <taxon>Metazoa</taxon>
        <taxon>Spiralia</taxon>
        <taxon>Gnathifera</taxon>
        <taxon>Rotifera</taxon>
        <taxon>Eurotatoria</taxon>
        <taxon>Monogononta</taxon>
        <taxon>Pseudotrocha</taxon>
        <taxon>Ploima</taxon>
        <taxon>Brachionidae</taxon>
        <taxon>Brachionus</taxon>
    </lineage>
</organism>